<dbReference type="PANTHER" id="PTHR13047">
    <property type="entry name" value="PRE-MRNA CLEAVAGE FACTOR IM, 25KD SUBUNIT"/>
    <property type="match status" value="1"/>
</dbReference>
<dbReference type="AlphaFoldDB" id="A0A498SXR1"/>
<dbReference type="STRING" id="6277.A0A498SXR1"/>
<reference evidence="1 2" key="1">
    <citation type="submission" date="2018-08" db="EMBL/GenBank/DDBJ databases">
        <authorList>
            <person name="Laetsch R D."/>
            <person name="Stevens L."/>
            <person name="Kumar S."/>
            <person name="Blaxter L. M."/>
        </authorList>
    </citation>
    <scope>NUCLEOTIDE SEQUENCE [LARGE SCALE GENOMIC DNA]</scope>
</reference>
<evidence type="ECO:0000313" key="1">
    <source>
        <dbReference type="EMBL" id="VBB35039.1"/>
    </source>
</evidence>
<dbReference type="GO" id="GO:0031124">
    <property type="term" value="P:mRNA 3'-end processing"/>
    <property type="evidence" value="ECO:0007669"/>
    <property type="project" value="InterPro"/>
</dbReference>
<dbReference type="GO" id="GO:0003729">
    <property type="term" value="F:mRNA binding"/>
    <property type="evidence" value="ECO:0007669"/>
    <property type="project" value="InterPro"/>
</dbReference>
<evidence type="ECO:0000313" key="2">
    <source>
        <dbReference type="Proteomes" id="UP000276991"/>
    </source>
</evidence>
<feature type="non-terminal residue" evidence="1">
    <location>
        <position position="272"/>
    </location>
</feature>
<dbReference type="InterPro" id="IPR016706">
    <property type="entry name" value="Cleav_polyA_spec_factor_su5"/>
</dbReference>
<dbReference type="Pfam" id="PF13869">
    <property type="entry name" value="NUDIX_2"/>
    <property type="match status" value="1"/>
</dbReference>
<proteinExistence type="predicted"/>
<dbReference type="Proteomes" id="UP000276991">
    <property type="component" value="Unassembled WGS sequence"/>
</dbReference>
<dbReference type="EMBL" id="UPTC01004675">
    <property type="protein sequence ID" value="VBB35039.1"/>
    <property type="molecule type" value="Genomic_DNA"/>
</dbReference>
<sequence>MLYWDDGESIVKDFTTYNYFYWLFEFVLSADTATLYITPNRTADYFTMASVSATNELSTISDGDDLRTYVVYNDERRNVNSIIGLYPLINYSVQNNDNIDRLPFFGIRQCLQLQNAYKNYGMVRTIKAVLLGHKNSTVYVLILKNGADEAQNWSKLPTVSLYPDEDEIDGMKRLLVQVMGLTEESAEAICKVRHVVAKWWRPNFEKEIYPYIPSHITKPKEMIKLIAVNLPKSAVFTIPKNSLLIAAPLFEIYDNVNEYGAIIANLPHVLGR</sequence>
<protein>
    <submittedName>
        <fullName evidence="1">Uncharacterized protein</fullName>
    </submittedName>
</protein>
<dbReference type="GO" id="GO:0005849">
    <property type="term" value="C:mRNA cleavage factor complex"/>
    <property type="evidence" value="ECO:0007669"/>
    <property type="project" value="InterPro"/>
</dbReference>
<dbReference type="OrthoDB" id="277288at2759"/>
<gene>
    <name evidence="1" type="ORF">NAV_LOCUS9830</name>
</gene>
<organism evidence="1 2">
    <name type="scientific">Acanthocheilonema viteae</name>
    <name type="common">Filarial nematode worm</name>
    <name type="synonym">Dipetalonema viteae</name>
    <dbReference type="NCBI Taxonomy" id="6277"/>
    <lineage>
        <taxon>Eukaryota</taxon>
        <taxon>Metazoa</taxon>
        <taxon>Ecdysozoa</taxon>
        <taxon>Nematoda</taxon>
        <taxon>Chromadorea</taxon>
        <taxon>Rhabditida</taxon>
        <taxon>Spirurina</taxon>
        <taxon>Spiruromorpha</taxon>
        <taxon>Filarioidea</taxon>
        <taxon>Onchocercidae</taxon>
        <taxon>Acanthocheilonema</taxon>
    </lineage>
</organism>
<name>A0A498SXR1_ACAVI</name>
<accession>A0A498SXR1</accession>
<keyword evidence="2" id="KW-1185">Reference proteome</keyword>
<dbReference type="Gene3D" id="3.90.79.10">
    <property type="entry name" value="Nucleoside Triphosphate Pyrophosphohydrolase"/>
    <property type="match status" value="1"/>
</dbReference>